<evidence type="ECO:0000256" key="4">
    <source>
        <dbReference type="ARBA" id="ARBA00022801"/>
    </source>
</evidence>
<evidence type="ECO:0000256" key="2">
    <source>
        <dbReference type="ARBA" id="ARBA00022723"/>
    </source>
</evidence>
<accession>A0ABQ5J5K1</accession>
<sequence>MSKQCTKPKRKRDDSWFKDKVLLVQSQANDQILHEEELAFFADPGIAKGQATQAVITHNAAYQADDLDAYDSDCDEVNTAKVTVMENLSHYGSDALAEVVQIVLWQFCDTNLEVAFRQHTCFIRNLKGVDLLTGSQGNNLYTLSLGDMMASSPISRHGLVRGLLNLKFEKDHLCFACAMGKSKKKPHKPKSRDTNQEKLYLLHMDLCGPLLVASVNGKKRNRTLIEVARTMLIYAKTPLFLWAEVVASACYTQNRSVIRLHHDKTPYELLHDKLPDLSFFHVFGALCYLTNDSGNLCKLQPKADIGIFIGYAPTKKSIRIYNRRTRQIIETIHVDFDELTAMASEHSSLRPALHEMTPVTISSGLMPNPSLSTPFVSPSRSYWDLLFQPLFDELLTPLPSVDHPAPEVIAPIAEVVAPEPAASTGSPSSTTVDQDAPSPSNSQTTPETHSPVISNNVKEENHDLDVAHMNNNLIFGIPIPENDSEASSSSDVIPTVVNTATPNSEHINKWTKDHPLENIIAMQEELHEFECLKVWELVPRPDKVMVITLKWIYKVKLDEMGGILKNKARLVARGYRQEEGIDFEESFTPVARLDAIRIFLACSAHMNMILYQMDVKTAFLNGILREKVYVSHRTESLKKYGMESSDPVDTPMVEKSKLDEDTQGKVVDPTHYNGMIGTLMYLTASRPDLTFVDSSIALTAYADADHVGCQDTRQSTSGFLWMRSQLADYGLGFNKIQCYVITKAYLLCNNNVQHSRSKHIDIRFHFIKEKVDNGVVELYFVKTEYQLANIFNKALGRERIEFLINKLGMQSFTPETAKTIGS</sequence>
<keyword evidence="8" id="KW-0808">Transferase</keyword>
<dbReference type="InterPro" id="IPR013103">
    <property type="entry name" value="RVT_2"/>
</dbReference>
<keyword evidence="15" id="KW-1185">Reference proteome</keyword>
<keyword evidence="8" id="KW-0239">DNA-directed DNA polymerase</keyword>
<reference evidence="14" key="1">
    <citation type="journal article" date="2022" name="Int. J. Mol. Sci.">
        <title>Draft Genome of Tanacetum Coccineum: Genomic Comparison of Closely Related Tanacetum-Family Plants.</title>
        <authorList>
            <person name="Yamashiro T."/>
            <person name="Shiraishi A."/>
            <person name="Nakayama K."/>
            <person name="Satake H."/>
        </authorList>
    </citation>
    <scope>NUCLEOTIDE SEQUENCE</scope>
</reference>
<evidence type="ECO:0000259" key="13">
    <source>
        <dbReference type="Pfam" id="PF25597"/>
    </source>
</evidence>
<name>A0ABQ5J5K1_9ASTR</name>
<keyword evidence="2" id="KW-0479">Metal-binding</keyword>
<reference evidence="14" key="2">
    <citation type="submission" date="2022-01" db="EMBL/GenBank/DDBJ databases">
        <authorList>
            <person name="Yamashiro T."/>
            <person name="Shiraishi A."/>
            <person name="Satake H."/>
            <person name="Nakayama K."/>
        </authorList>
    </citation>
    <scope>NUCLEOTIDE SEQUENCE</scope>
</reference>
<evidence type="ECO:0000256" key="8">
    <source>
        <dbReference type="ARBA" id="ARBA00022932"/>
    </source>
</evidence>
<evidence type="ECO:0000259" key="12">
    <source>
        <dbReference type="Pfam" id="PF07727"/>
    </source>
</evidence>
<keyword evidence="5" id="KW-0460">Magnesium</keyword>
<evidence type="ECO:0000256" key="10">
    <source>
        <dbReference type="ARBA" id="ARBA00023268"/>
    </source>
</evidence>
<evidence type="ECO:0000256" key="6">
    <source>
        <dbReference type="ARBA" id="ARBA00022908"/>
    </source>
</evidence>
<comment type="caution">
    <text evidence="14">The sequence shown here is derived from an EMBL/GenBank/DDBJ whole genome shotgun (WGS) entry which is preliminary data.</text>
</comment>
<evidence type="ECO:0000256" key="11">
    <source>
        <dbReference type="SAM" id="MobiDB-lite"/>
    </source>
</evidence>
<feature type="domain" description="Reverse transcriptase Ty1/copia-type" evidence="12">
    <location>
        <begin position="533"/>
        <end position="632"/>
    </location>
</feature>
<evidence type="ECO:0000313" key="15">
    <source>
        <dbReference type="Proteomes" id="UP001151760"/>
    </source>
</evidence>
<evidence type="ECO:0000256" key="3">
    <source>
        <dbReference type="ARBA" id="ARBA00022759"/>
    </source>
</evidence>
<keyword evidence="7" id="KW-0695">RNA-directed DNA polymerase</keyword>
<dbReference type="EMBL" id="BQNB010021574">
    <property type="protein sequence ID" value="GJU07811.1"/>
    <property type="molecule type" value="Genomic_DNA"/>
</dbReference>
<evidence type="ECO:0000256" key="9">
    <source>
        <dbReference type="ARBA" id="ARBA00023172"/>
    </source>
</evidence>
<dbReference type="PANTHER" id="PTHR42648:SF11">
    <property type="entry name" value="TRANSPOSON TY4-P GAG-POL POLYPROTEIN"/>
    <property type="match status" value="1"/>
</dbReference>
<dbReference type="InterPro" id="IPR012337">
    <property type="entry name" value="RNaseH-like_sf"/>
</dbReference>
<feature type="compositionally biased region" description="Low complexity" evidence="11">
    <location>
        <begin position="419"/>
        <end position="431"/>
    </location>
</feature>
<dbReference type="PANTHER" id="PTHR42648">
    <property type="entry name" value="TRANSPOSASE, PUTATIVE-RELATED"/>
    <property type="match status" value="1"/>
</dbReference>
<feature type="region of interest" description="Disordered" evidence="11">
    <location>
        <begin position="419"/>
        <end position="453"/>
    </location>
</feature>
<keyword evidence="4" id="KW-0378">Hydrolase</keyword>
<dbReference type="Pfam" id="PF07727">
    <property type="entry name" value="RVT_2"/>
    <property type="match status" value="1"/>
</dbReference>
<feature type="compositionally biased region" description="Polar residues" evidence="11">
    <location>
        <begin position="437"/>
        <end position="453"/>
    </location>
</feature>
<dbReference type="SUPFAM" id="SSF53098">
    <property type="entry name" value="Ribonuclease H-like"/>
    <property type="match status" value="1"/>
</dbReference>
<gene>
    <name evidence="14" type="ORF">Tco_1124241</name>
</gene>
<protein>
    <submittedName>
        <fullName evidence="14">Retrovirus-related pol polyprotein from transposon TNT 1-94</fullName>
    </submittedName>
</protein>
<evidence type="ECO:0000313" key="14">
    <source>
        <dbReference type="EMBL" id="GJU07811.1"/>
    </source>
</evidence>
<dbReference type="CDD" id="cd09272">
    <property type="entry name" value="RNase_HI_RT_Ty1"/>
    <property type="match status" value="1"/>
</dbReference>
<keyword evidence="6" id="KW-0229">DNA integration</keyword>
<feature type="domain" description="Retroviral polymerase SH3-like" evidence="13">
    <location>
        <begin position="286"/>
        <end position="340"/>
    </location>
</feature>
<evidence type="ECO:0000256" key="7">
    <source>
        <dbReference type="ARBA" id="ARBA00022918"/>
    </source>
</evidence>
<keyword evidence="9" id="KW-0233">DNA recombination</keyword>
<keyword evidence="10" id="KW-0511">Multifunctional enzyme</keyword>
<dbReference type="Proteomes" id="UP001151760">
    <property type="component" value="Unassembled WGS sequence"/>
</dbReference>
<dbReference type="InterPro" id="IPR057670">
    <property type="entry name" value="SH3_retrovirus"/>
</dbReference>
<evidence type="ECO:0000256" key="1">
    <source>
        <dbReference type="ARBA" id="ARBA00022722"/>
    </source>
</evidence>
<proteinExistence type="predicted"/>
<keyword evidence="3" id="KW-0255">Endonuclease</keyword>
<evidence type="ECO:0000256" key="5">
    <source>
        <dbReference type="ARBA" id="ARBA00022842"/>
    </source>
</evidence>
<dbReference type="Pfam" id="PF25597">
    <property type="entry name" value="SH3_retrovirus"/>
    <property type="match status" value="1"/>
</dbReference>
<keyword evidence="1" id="KW-0540">Nuclease</keyword>
<keyword evidence="8" id="KW-0548">Nucleotidyltransferase</keyword>
<dbReference type="InterPro" id="IPR039537">
    <property type="entry name" value="Retrotran_Ty1/copia-like"/>
</dbReference>
<organism evidence="14 15">
    <name type="scientific">Tanacetum coccineum</name>
    <dbReference type="NCBI Taxonomy" id="301880"/>
    <lineage>
        <taxon>Eukaryota</taxon>
        <taxon>Viridiplantae</taxon>
        <taxon>Streptophyta</taxon>
        <taxon>Embryophyta</taxon>
        <taxon>Tracheophyta</taxon>
        <taxon>Spermatophyta</taxon>
        <taxon>Magnoliopsida</taxon>
        <taxon>eudicotyledons</taxon>
        <taxon>Gunneridae</taxon>
        <taxon>Pentapetalae</taxon>
        <taxon>asterids</taxon>
        <taxon>campanulids</taxon>
        <taxon>Asterales</taxon>
        <taxon>Asteraceae</taxon>
        <taxon>Asteroideae</taxon>
        <taxon>Anthemideae</taxon>
        <taxon>Anthemidinae</taxon>
        <taxon>Tanacetum</taxon>
    </lineage>
</organism>